<evidence type="ECO:0000313" key="1">
    <source>
        <dbReference type="EMBL" id="EGY34023.1"/>
    </source>
</evidence>
<reference evidence="1 2" key="1">
    <citation type="submission" date="2010-10" db="EMBL/GenBank/DDBJ databases">
        <authorList>
            <person name="Chen C."/>
            <person name="Kittichotirat W."/>
            <person name="Asikainen S."/>
            <person name="Bumgarner R."/>
        </authorList>
    </citation>
    <scope>NUCLEOTIDE SEQUENCE [LARGE SCALE GENOMIC DNA]</scope>
    <source>
        <strain evidence="1 2">SC1083</strain>
    </source>
</reference>
<sequence>MLLYDFCLFIFKVIYDYTTFYSIAEKQNKQERHDFYY</sequence>
<proteinExistence type="predicted"/>
<comment type="caution">
    <text evidence="1">The sequence shown here is derived from an EMBL/GenBank/DDBJ whole genome shotgun (WGS) entry which is preliminary data.</text>
</comment>
<dbReference type="AlphaFoldDB" id="G4A857"/>
<gene>
    <name evidence="1" type="ORF">SC1083_1004</name>
</gene>
<protein>
    <submittedName>
        <fullName evidence="1">Uncharacterized protein</fullName>
    </submittedName>
</protein>
<evidence type="ECO:0000313" key="2">
    <source>
        <dbReference type="Proteomes" id="UP000005508"/>
    </source>
</evidence>
<accession>G4A857</accession>
<name>G4A857_AGGAC</name>
<dbReference type="EMBL" id="AEJM01000017">
    <property type="protein sequence ID" value="EGY34023.1"/>
    <property type="molecule type" value="Genomic_DNA"/>
</dbReference>
<dbReference type="Proteomes" id="UP000005508">
    <property type="component" value="Unassembled WGS sequence"/>
</dbReference>
<organism evidence="1 2">
    <name type="scientific">Aggregatibacter actinomycetemcomitans serotype e str. SC1083</name>
    <dbReference type="NCBI Taxonomy" id="907488"/>
    <lineage>
        <taxon>Bacteria</taxon>
        <taxon>Pseudomonadati</taxon>
        <taxon>Pseudomonadota</taxon>
        <taxon>Gammaproteobacteria</taxon>
        <taxon>Pasteurellales</taxon>
        <taxon>Pasteurellaceae</taxon>
        <taxon>Aggregatibacter</taxon>
    </lineage>
</organism>